<protein>
    <submittedName>
        <fullName evidence="3">Glycoside hydrolase family 88 protein</fullName>
    </submittedName>
</protein>
<feature type="chain" id="PRO_5026661116" evidence="2">
    <location>
        <begin position="24"/>
        <end position="375"/>
    </location>
</feature>
<dbReference type="RefSeq" id="WP_155456003.1">
    <property type="nucleotide sequence ID" value="NZ_WNKX01000018.1"/>
</dbReference>
<evidence type="ECO:0000256" key="2">
    <source>
        <dbReference type="SAM" id="SignalP"/>
    </source>
</evidence>
<dbReference type="InterPro" id="IPR052043">
    <property type="entry name" value="PolySaccharide_Degr_Enz"/>
</dbReference>
<feature type="signal peptide" evidence="2">
    <location>
        <begin position="1"/>
        <end position="23"/>
    </location>
</feature>
<accession>A0A6L6QL11</accession>
<dbReference type="AlphaFoldDB" id="A0A6L6QL11"/>
<name>A0A6L6QL11_9BURK</name>
<dbReference type="Pfam" id="PF07470">
    <property type="entry name" value="Glyco_hydro_88"/>
    <property type="match status" value="1"/>
</dbReference>
<gene>
    <name evidence="3" type="ORF">GM658_20965</name>
</gene>
<proteinExistence type="predicted"/>
<dbReference type="InterPro" id="IPR010905">
    <property type="entry name" value="Glyco_hydro_88"/>
</dbReference>
<dbReference type="InterPro" id="IPR008928">
    <property type="entry name" value="6-hairpin_glycosidase_sf"/>
</dbReference>
<organism evidence="3 4">
    <name type="scientific">Massilia eburnea</name>
    <dbReference type="NCBI Taxonomy" id="1776165"/>
    <lineage>
        <taxon>Bacteria</taxon>
        <taxon>Pseudomonadati</taxon>
        <taxon>Pseudomonadota</taxon>
        <taxon>Betaproteobacteria</taxon>
        <taxon>Burkholderiales</taxon>
        <taxon>Oxalobacteraceae</taxon>
        <taxon>Telluria group</taxon>
        <taxon>Massilia</taxon>
    </lineage>
</organism>
<sequence>MKLVHTALLALAVLGGCTSLPQAPQRQEVVATIDRVNTYWQAHNPPQEWAFWNVAAYHTGNMEAYRVTGNPAYLQYSLDWARHNQWQGARSTDKSAWKLSYGETDDHVLFGDWQICFQTYADLYQLDKDPARIARAREVMEYQMSTARSDYWWWADGLYMVMPVMTRLYKATGNPQYLEKLHEYFQYADSIMYDRAEKLYYRDARYVYPAHKSANGRKDFWARGDGWVFAGLARVLQDLPKDAPHRGEYVSKFQGMAAALKKAQQQEGYWTRSLLDPQHAPGPETSGTAFFTYAYLWGMNNGLLERAEYAPVALKGWDYLVHVALQPDGKIGYVQPIGDRAIPGQVVDRNSTAHFGVGAFLLASAEMVRYIDNNK</sequence>
<keyword evidence="4" id="KW-1185">Reference proteome</keyword>
<dbReference type="SUPFAM" id="SSF48208">
    <property type="entry name" value="Six-hairpin glycosidases"/>
    <property type="match status" value="1"/>
</dbReference>
<reference evidence="3 4" key="1">
    <citation type="submission" date="2019-11" db="EMBL/GenBank/DDBJ databases">
        <title>Type strains purchased from KCTC, JCM and DSMZ.</title>
        <authorList>
            <person name="Lu H."/>
        </authorList>
    </citation>
    <scope>NUCLEOTIDE SEQUENCE [LARGE SCALE GENOMIC DNA]</scope>
    <source>
        <strain evidence="3 4">JCM 31587</strain>
    </source>
</reference>
<keyword evidence="2" id="KW-0732">Signal</keyword>
<dbReference type="PANTHER" id="PTHR33886:SF8">
    <property type="entry name" value="UNSATURATED RHAMNOGALACTURONAN HYDROLASE (EUROFUNG)"/>
    <property type="match status" value="1"/>
</dbReference>
<dbReference type="PROSITE" id="PS51257">
    <property type="entry name" value="PROKAR_LIPOPROTEIN"/>
    <property type="match status" value="1"/>
</dbReference>
<evidence type="ECO:0000313" key="3">
    <source>
        <dbReference type="EMBL" id="MTW13082.1"/>
    </source>
</evidence>
<dbReference type="PANTHER" id="PTHR33886">
    <property type="entry name" value="UNSATURATED RHAMNOGALACTURONAN HYDROLASE (EUROFUNG)"/>
    <property type="match status" value="1"/>
</dbReference>
<dbReference type="Gene3D" id="1.50.10.10">
    <property type="match status" value="1"/>
</dbReference>
<dbReference type="InterPro" id="IPR012341">
    <property type="entry name" value="6hp_glycosidase-like_sf"/>
</dbReference>
<comment type="caution">
    <text evidence="3">The sequence shown here is derived from an EMBL/GenBank/DDBJ whole genome shotgun (WGS) entry which is preliminary data.</text>
</comment>
<dbReference type="Proteomes" id="UP000472320">
    <property type="component" value="Unassembled WGS sequence"/>
</dbReference>
<dbReference type="GO" id="GO:0005975">
    <property type="term" value="P:carbohydrate metabolic process"/>
    <property type="evidence" value="ECO:0007669"/>
    <property type="project" value="InterPro"/>
</dbReference>
<dbReference type="OrthoDB" id="258246at2"/>
<keyword evidence="1 3" id="KW-0378">Hydrolase</keyword>
<dbReference type="EMBL" id="WNKX01000018">
    <property type="protein sequence ID" value="MTW13082.1"/>
    <property type="molecule type" value="Genomic_DNA"/>
</dbReference>
<evidence type="ECO:0000256" key="1">
    <source>
        <dbReference type="ARBA" id="ARBA00022801"/>
    </source>
</evidence>
<dbReference type="GO" id="GO:0016787">
    <property type="term" value="F:hydrolase activity"/>
    <property type="evidence" value="ECO:0007669"/>
    <property type="project" value="UniProtKB-KW"/>
</dbReference>
<evidence type="ECO:0000313" key="4">
    <source>
        <dbReference type="Proteomes" id="UP000472320"/>
    </source>
</evidence>